<name>A0A6M4JD57_9MOLU</name>
<dbReference type="EMBL" id="CP053097">
    <property type="protein sequence ID" value="QJR44275.1"/>
    <property type="molecule type" value="Genomic_DNA"/>
</dbReference>
<dbReference type="AlphaFoldDB" id="A0A6M4JD57"/>
<dbReference type="RefSeq" id="WP_171113184.1">
    <property type="nucleotide sequence ID" value="NZ_CP053097.1"/>
</dbReference>
<dbReference type="InterPro" id="IPR007393">
    <property type="entry name" value="YlxR_dom"/>
</dbReference>
<evidence type="ECO:0000313" key="2">
    <source>
        <dbReference type="EMBL" id="QJR44275.1"/>
    </source>
</evidence>
<dbReference type="KEGG" id="mmio:HLA92_02425"/>
<organism evidence="2 3">
    <name type="scientific">Mycoplasma miroungirhinis</name>
    <dbReference type="NCBI Taxonomy" id="754516"/>
    <lineage>
        <taxon>Bacteria</taxon>
        <taxon>Bacillati</taxon>
        <taxon>Mycoplasmatota</taxon>
        <taxon>Mollicutes</taxon>
        <taxon>Mycoplasmataceae</taxon>
        <taxon>Mycoplasma</taxon>
    </lineage>
</organism>
<dbReference type="Gene3D" id="3.30.1230.10">
    <property type="entry name" value="YlxR-like"/>
    <property type="match status" value="1"/>
</dbReference>
<evidence type="ECO:0000259" key="1">
    <source>
        <dbReference type="Pfam" id="PF04296"/>
    </source>
</evidence>
<gene>
    <name evidence="2" type="ORF">HLA92_02425</name>
</gene>
<keyword evidence="3" id="KW-1185">Reference proteome</keyword>
<accession>A0A6M4JD57</accession>
<proteinExistence type="predicted"/>
<sequence>MSKPIKYRKNCVDGLIYLQHQMIRFAKINKDIYFDSERKLGGRGCWCLNDQNNIDIFFKKRLLNRAFKMNINIGKYKELEEEVRIWQKNQIENQI</sequence>
<dbReference type="InterPro" id="IPR035931">
    <property type="entry name" value="YlxR-like_sf"/>
</dbReference>
<protein>
    <submittedName>
        <fullName evidence="2">DUF448 domain-containing protein</fullName>
    </submittedName>
</protein>
<dbReference type="SUPFAM" id="SSF64376">
    <property type="entry name" value="YlxR-like"/>
    <property type="match status" value="1"/>
</dbReference>
<feature type="domain" description="YlxR" evidence="1">
    <location>
        <begin position="8"/>
        <end position="80"/>
    </location>
</feature>
<evidence type="ECO:0000313" key="3">
    <source>
        <dbReference type="Proteomes" id="UP000502118"/>
    </source>
</evidence>
<dbReference type="Pfam" id="PF04296">
    <property type="entry name" value="YlxR"/>
    <property type="match status" value="1"/>
</dbReference>
<dbReference type="Proteomes" id="UP000502118">
    <property type="component" value="Chromosome"/>
</dbReference>
<reference evidence="2 3" key="1">
    <citation type="submission" date="2020-05" db="EMBL/GenBank/DDBJ databases">
        <title>Novel Mycoplasma species detected in Mirounga angustirostris (northern elephant seal) from the USA.</title>
        <authorList>
            <person name="Volokhov D.V."/>
        </authorList>
    </citation>
    <scope>NUCLEOTIDE SEQUENCE [LARGE SCALE GENOMIC DNA]</scope>
    <source>
        <strain evidence="2 3">Mirounga ES2806-NAS</strain>
    </source>
</reference>